<name>A0A9X2KSV2_9GAMM</name>
<dbReference type="CDD" id="cd00165">
    <property type="entry name" value="S4"/>
    <property type="match status" value="1"/>
</dbReference>
<dbReference type="InterPro" id="IPR036986">
    <property type="entry name" value="S4_RNA-bd_sf"/>
</dbReference>
<evidence type="ECO:0000313" key="2">
    <source>
        <dbReference type="EMBL" id="MCP8899216.1"/>
    </source>
</evidence>
<comment type="caution">
    <text evidence="2">The sequence shown here is derived from an EMBL/GenBank/DDBJ whole genome shotgun (WGS) entry which is preliminary data.</text>
</comment>
<protein>
    <submittedName>
        <fullName evidence="2">Ribosome-associated protein YbcJ</fullName>
    </submittedName>
</protein>
<reference evidence="2" key="2">
    <citation type="submission" date="2023-01" db="EMBL/GenBank/DDBJ databases">
        <title>Gilvimarinus xylanilyticus HB14 isolated from Caulerpa lentillifera aquaculture base in Hainan, China.</title>
        <authorList>
            <person name="Zhang Y.-J."/>
        </authorList>
    </citation>
    <scope>NUCLEOTIDE SEQUENCE</scope>
    <source>
        <strain evidence="2">HB14</strain>
    </source>
</reference>
<dbReference type="SUPFAM" id="SSF55174">
    <property type="entry name" value="Alpha-L RNA-binding motif"/>
    <property type="match status" value="1"/>
</dbReference>
<proteinExistence type="predicted"/>
<dbReference type="NCBIfam" id="NF008561">
    <property type="entry name" value="PRK11507.1"/>
    <property type="match status" value="1"/>
</dbReference>
<dbReference type="Pfam" id="PF13275">
    <property type="entry name" value="S4_2"/>
    <property type="match status" value="1"/>
</dbReference>
<organism evidence="2 3">
    <name type="scientific">Gilvimarinus xylanilyticus</name>
    <dbReference type="NCBI Taxonomy" id="2944139"/>
    <lineage>
        <taxon>Bacteria</taxon>
        <taxon>Pseudomonadati</taxon>
        <taxon>Pseudomonadota</taxon>
        <taxon>Gammaproteobacteria</taxon>
        <taxon>Cellvibrionales</taxon>
        <taxon>Cellvibrionaceae</taxon>
        <taxon>Gilvimarinus</taxon>
    </lineage>
</organism>
<evidence type="ECO:0000313" key="3">
    <source>
        <dbReference type="Proteomes" id="UP001139319"/>
    </source>
</evidence>
<dbReference type="RefSeq" id="WP_253967471.1">
    <property type="nucleotide sequence ID" value="NZ_JAMFTH010000001.1"/>
</dbReference>
<dbReference type="PROSITE" id="PS50889">
    <property type="entry name" value="S4"/>
    <property type="match status" value="1"/>
</dbReference>
<dbReference type="Proteomes" id="UP001139319">
    <property type="component" value="Unassembled WGS sequence"/>
</dbReference>
<accession>A0A9X2KSV2</accession>
<dbReference type="Gene3D" id="3.10.290.10">
    <property type="entry name" value="RNA-binding S4 domain"/>
    <property type="match status" value="1"/>
</dbReference>
<dbReference type="GO" id="GO:0003723">
    <property type="term" value="F:RNA binding"/>
    <property type="evidence" value="ECO:0007669"/>
    <property type="project" value="UniProtKB-KW"/>
</dbReference>
<keyword evidence="1" id="KW-0694">RNA-binding</keyword>
<dbReference type="AlphaFoldDB" id="A0A9X2KSV2"/>
<dbReference type="EMBL" id="JAMFTH010000001">
    <property type="protein sequence ID" value="MCP8899216.1"/>
    <property type="molecule type" value="Genomic_DNA"/>
</dbReference>
<gene>
    <name evidence="2" type="primary">ybcJ</name>
    <name evidence="2" type="ORF">M6D89_07905</name>
</gene>
<sequence length="71" mass="7643">MSNTFHLEGSEFITLNNLLKVEGWVESGAVAKQVIDAGMVSVDGVIETRKRCKITAGQEVSFNGESITVAE</sequence>
<reference evidence="2" key="1">
    <citation type="submission" date="2022-05" db="EMBL/GenBank/DDBJ databases">
        <authorList>
            <person name="Sun H.-N."/>
        </authorList>
    </citation>
    <scope>NUCLEOTIDE SEQUENCE</scope>
    <source>
        <strain evidence="2">HB14</strain>
    </source>
</reference>
<evidence type="ECO:0000256" key="1">
    <source>
        <dbReference type="PROSITE-ProRule" id="PRU00182"/>
    </source>
</evidence>
<keyword evidence="3" id="KW-1185">Reference proteome</keyword>